<name>A0ABX9D5Z6_9ACTN</name>
<dbReference type="InterPro" id="IPR015867">
    <property type="entry name" value="N-reg_PII/ATP_PRibTrfase_C"/>
</dbReference>
<evidence type="ECO:0000256" key="1">
    <source>
        <dbReference type="ARBA" id="ARBA00010169"/>
    </source>
</evidence>
<dbReference type="PANTHER" id="PTHR23419:SF8">
    <property type="entry name" value="FI09726P"/>
    <property type="match status" value="1"/>
</dbReference>
<dbReference type="Proteomes" id="UP000249045">
    <property type="component" value="Unassembled WGS sequence"/>
</dbReference>
<dbReference type="PANTHER" id="PTHR23419">
    <property type="entry name" value="DIVALENT CATION TOLERANCE CUTA-RELATED"/>
    <property type="match status" value="1"/>
</dbReference>
<evidence type="ECO:0000313" key="2">
    <source>
        <dbReference type="EMBL" id="RAO23038.1"/>
    </source>
</evidence>
<dbReference type="EMBL" id="PYAC01000003">
    <property type="protein sequence ID" value="RAO23038.1"/>
    <property type="molecule type" value="Genomic_DNA"/>
</dbReference>
<accession>A0ABX9D5Z6</accession>
<keyword evidence="3" id="KW-1185">Reference proteome</keyword>
<proteinExistence type="inferred from homology"/>
<gene>
    <name evidence="2" type="ORF">MED15_01433</name>
</gene>
<dbReference type="Pfam" id="PF03091">
    <property type="entry name" value="CutA1"/>
    <property type="match status" value="1"/>
</dbReference>
<dbReference type="InterPro" id="IPR009061">
    <property type="entry name" value="DNA-bd_dom_put_sf"/>
</dbReference>
<dbReference type="SUPFAM" id="SSF46955">
    <property type="entry name" value="Putative DNA-binding domain"/>
    <property type="match status" value="1"/>
</dbReference>
<sequence length="188" mass="21042">MAYVTSPDPDAEWWTTSEVAEYLGVQVGTVSSYRNRGQMPEPDKTFGRTHLWRPRTIVSWHEGRPRLGSRAADASHDQPWTVLQVSTAVETREAAVELARLVVEARLAAGAQIAGPVVSAFWHQGEFGTGEEWQLLLKTHAQRFEDLRAFLQDHHPWQNPEIAAVPIVMSSDEYAAWVSGTLLLDVEP</sequence>
<protein>
    <submittedName>
        <fullName evidence="2">Protein CutA</fullName>
    </submittedName>
</protein>
<dbReference type="InterPro" id="IPR011322">
    <property type="entry name" value="N-reg_PII-like_a/b"/>
</dbReference>
<comment type="similarity">
    <text evidence="1">Belongs to the CutA family.</text>
</comment>
<dbReference type="SUPFAM" id="SSF54913">
    <property type="entry name" value="GlnB-like"/>
    <property type="match status" value="1"/>
</dbReference>
<dbReference type="Gene3D" id="3.30.70.120">
    <property type="match status" value="1"/>
</dbReference>
<dbReference type="InterPro" id="IPR004323">
    <property type="entry name" value="Ion_tolerance_CutA"/>
</dbReference>
<comment type="caution">
    <text evidence="2">The sequence shown here is derived from an EMBL/GenBank/DDBJ whole genome shotgun (WGS) entry which is preliminary data.</text>
</comment>
<organism evidence="2 3">
    <name type="scientific">Micromonospora noduli</name>
    <dbReference type="NCBI Taxonomy" id="709876"/>
    <lineage>
        <taxon>Bacteria</taxon>
        <taxon>Bacillati</taxon>
        <taxon>Actinomycetota</taxon>
        <taxon>Actinomycetes</taxon>
        <taxon>Micromonosporales</taxon>
        <taxon>Micromonosporaceae</taxon>
        <taxon>Micromonospora</taxon>
    </lineage>
</organism>
<reference evidence="2 3" key="1">
    <citation type="submission" date="2018-03" db="EMBL/GenBank/DDBJ databases">
        <title>Defining the species Micromonospora saelicesensis and Micromonospora noduli under the framework of genomics.</title>
        <authorList>
            <person name="Riesco R."/>
            <person name="Trujillo M.E."/>
        </authorList>
    </citation>
    <scope>NUCLEOTIDE SEQUENCE [LARGE SCALE GENOMIC DNA]</scope>
    <source>
        <strain evidence="2 3">MED15</strain>
    </source>
</reference>
<evidence type="ECO:0000313" key="3">
    <source>
        <dbReference type="Proteomes" id="UP000249045"/>
    </source>
</evidence>